<reference evidence="1" key="1">
    <citation type="submission" date="2014-09" db="EMBL/GenBank/DDBJ databases">
        <authorList>
            <person name="Magalhaes I.L.F."/>
            <person name="Oliveira U."/>
            <person name="Santos F.R."/>
            <person name="Vidigal T.H.D.A."/>
            <person name="Brescovit A.D."/>
            <person name="Santos A.J."/>
        </authorList>
    </citation>
    <scope>NUCLEOTIDE SEQUENCE</scope>
    <source>
        <tissue evidence="1">Shoot tissue taken approximately 20 cm above the soil surface</tissue>
    </source>
</reference>
<evidence type="ECO:0000313" key="1">
    <source>
        <dbReference type="EMBL" id="JAD97230.1"/>
    </source>
</evidence>
<protein>
    <submittedName>
        <fullName evidence="1">Uncharacterized protein</fullName>
    </submittedName>
</protein>
<proteinExistence type="predicted"/>
<name>A0A0A9EH99_ARUDO</name>
<dbReference type="EMBL" id="GBRH01200665">
    <property type="protein sequence ID" value="JAD97230.1"/>
    <property type="molecule type" value="Transcribed_RNA"/>
</dbReference>
<accession>A0A0A9EH99</accession>
<sequence length="47" mass="5132">MRLRNSCITSKIPAIPSASSVDGEALVAEGHRHWVRDINHVSGSQTF</sequence>
<dbReference type="AlphaFoldDB" id="A0A0A9EH99"/>
<reference evidence="1" key="2">
    <citation type="journal article" date="2015" name="Data Brief">
        <title>Shoot transcriptome of the giant reed, Arundo donax.</title>
        <authorList>
            <person name="Barrero R.A."/>
            <person name="Guerrero F.D."/>
            <person name="Moolhuijzen P."/>
            <person name="Goolsby J.A."/>
            <person name="Tidwell J."/>
            <person name="Bellgard S.E."/>
            <person name="Bellgard M.I."/>
        </authorList>
    </citation>
    <scope>NUCLEOTIDE SEQUENCE</scope>
    <source>
        <tissue evidence="1">Shoot tissue taken approximately 20 cm above the soil surface</tissue>
    </source>
</reference>
<organism evidence="1">
    <name type="scientific">Arundo donax</name>
    <name type="common">Giant reed</name>
    <name type="synonym">Donax arundinaceus</name>
    <dbReference type="NCBI Taxonomy" id="35708"/>
    <lineage>
        <taxon>Eukaryota</taxon>
        <taxon>Viridiplantae</taxon>
        <taxon>Streptophyta</taxon>
        <taxon>Embryophyta</taxon>
        <taxon>Tracheophyta</taxon>
        <taxon>Spermatophyta</taxon>
        <taxon>Magnoliopsida</taxon>
        <taxon>Liliopsida</taxon>
        <taxon>Poales</taxon>
        <taxon>Poaceae</taxon>
        <taxon>PACMAD clade</taxon>
        <taxon>Arundinoideae</taxon>
        <taxon>Arundineae</taxon>
        <taxon>Arundo</taxon>
    </lineage>
</organism>